<dbReference type="InterPro" id="IPR024072">
    <property type="entry name" value="DHFR-like_dom_sf"/>
</dbReference>
<organism evidence="2 3">
    <name type="scientific">Ktedonobacter robiniae</name>
    <dbReference type="NCBI Taxonomy" id="2778365"/>
    <lineage>
        <taxon>Bacteria</taxon>
        <taxon>Bacillati</taxon>
        <taxon>Chloroflexota</taxon>
        <taxon>Ktedonobacteria</taxon>
        <taxon>Ktedonobacterales</taxon>
        <taxon>Ktedonobacteraceae</taxon>
        <taxon>Ktedonobacter</taxon>
    </lineage>
</organism>
<dbReference type="InterPro" id="IPR050765">
    <property type="entry name" value="Riboflavin_Biosynth_HTPR"/>
</dbReference>
<proteinExistence type="predicted"/>
<dbReference type="SUPFAM" id="SSF53597">
    <property type="entry name" value="Dihydrofolate reductase-like"/>
    <property type="match status" value="1"/>
</dbReference>
<dbReference type="Gene3D" id="3.40.430.10">
    <property type="entry name" value="Dihydrofolate Reductase, subunit A"/>
    <property type="match status" value="1"/>
</dbReference>
<dbReference type="RefSeq" id="WP_201375672.1">
    <property type="nucleotide sequence ID" value="NZ_BNJG01000003.1"/>
</dbReference>
<sequence length="185" mass="20818">MRKIIAVEFMTLDGFVSGPGLEMDWVEKIYTDEIAQALGEGQQSVDTFLLGRVTYHGMVSYWPEKTKEEEPFLADHINPKPKLVFSKTLESAPWGTYNNARVVKEHALEEMQKLKQQSGKDMMIIGSASLIQSFAKAGLIDEYVLYVHPVFVGSGAPLFQEKVNLKLLETKTFGNGVVRLTYQNI</sequence>
<dbReference type="PANTHER" id="PTHR38011">
    <property type="entry name" value="DIHYDROFOLATE REDUCTASE FAMILY PROTEIN (AFU_ORTHOLOGUE AFUA_8G06820)"/>
    <property type="match status" value="1"/>
</dbReference>
<dbReference type="PANTHER" id="PTHR38011:SF11">
    <property type="entry name" value="2,5-DIAMINO-6-RIBOSYLAMINO-4(3H)-PYRIMIDINONE 5'-PHOSPHATE REDUCTASE"/>
    <property type="match status" value="1"/>
</dbReference>
<accession>A0ABQ3V3F9</accession>
<dbReference type="InterPro" id="IPR002734">
    <property type="entry name" value="RibDG_C"/>
</dbReference>
<dbReference type="EMBL" id="BNJG01000003">
    <property type="protein sequence ID" value="GHO59491.1"/>
    <property type="molecule type" value="Genomic_DNA"/>
</dbReference>
<dbReference type="Pfam" id="PF01872">
    <property type="entry name" value="RibD_C"/>
    <property type="match status" value="1"/>
</dbReference>
<evidence type="ECO:0000313" key="3">
    <source>
        <dbReference type="Proteomes" id="UP000654345"/>
    </source>
</evidence>
<dbReference type="Proteomes" id="UP000654345">
    <property type="component" value="Unassembled WGS sequence"/>
</dbReference>
<keyword evidence="3" id="KW-1185">Reference proteome</keyword>
<comment type="caution">
    <text evidence="2">The sequence shown here is derived from an EMBL/GenBank/DDBJ whole genome shotgun (WGS) entry which is preliminary data.</text>
</comment>
<feature type="domain" description="Bacterial bifunctional deaminase-reductase C-terminal" evidence="1">
    <location>
        <begin position="2"/>
        <end position="178"/>
    </location>
</feature>
<protein>
    <submittedName>
        <fullName evidence="2">Riboflavin biosynthesis protein RibD</fullName>
    </submittedName>
</protein>
<reference evidence="2 3" key="1">
    <citation type="journal article" date="2021" name="Int. J. Syst. Evol. Microbiol.">
        <title>Reticulibacter mediterranei gen. nov., sp. nov., within the new family Reticulibacteraceae fam. nov., and Ktedonospora formicarum gen. nov., sp. nov., Ktedonobacter robiniae sp. nov., Dictyobacter formicarum sp. nov. and Dictyobacter arantiisoli sp. nov., belonging to the class Ktedonobacteria.</title>
        <authorList>
            <person name="Yabe S."/>
            <person name="Zheng Y."/>
            <person name="Wang C.M."/>
            <person name="Sakai Y."/>
            <person name="Abe K."/>
            <person name="Yokota A."/>
            <person name="Donadio S."/>
            <person name="Cavaletti L."/>
            <person name="Monciardini P."/>
        </authorList>
    </citation>
    <scope>NUCLEOTIDE SEQUENCE [LARGE SCALE GENOMIC DNA]</scope>
    <source>
        <strain evidence="2 3">SOSP1-30</strain>
    </source>
</reference>
<evidence type="ECO:0000313" key="2">
    <source>
        <dbReference type="EMBL" id="GHO59491.1"/>
    </source>
</evidence>
<evidence type="ECO:0000259" key="1">
    <source>
        <dbReference type="Pfam" id="PF01872"/>
    </source>
</evidence>
<name>A0ABQ3V3F9_9CHLR</name>
<gene>
    <name evidence="2" type="ORF">KSB_79660</name>
</gene>